<dbReference type="Proteomes" id="UP000184356">
    <property type="component" value="Unassembled WGS sequence"/>
</dbReference>
<dbReference type="VEuPathDB" id="FungiDB:ASPSYDRAFT_602076"/>
<dbReference type="AlphaFoldDB" id="A0A1L9TRB5"/>
<dbReference type="GeneID" id="63765891"/>
<sequence>MPDKCCCCRYSNRTIYHYLHNRHRSVIWTSSFLGFALCYNEFLFEYDPLGLSIQRIRPNILVERGNKNETKIYIGIYITNKQHKFQCLQVKEFLCGRSGLQREHGTSILKAHKEPTGRRAVSGNICMLSHRKGHTY</sequence>
<reference evidence="2" key="1">
    <citation type="journal article" date="2017" name="Genome Biol.">
        <title>Comparative genomics reveals high biological diversity and specific adaptations in the industrially and medically important fungal genus Aspergillus.</title>
        <authorList>
            <person name="de Vries R.P."/>
            <person name="Riley R."/>
            <person name="Wiebenga A."/>
            <person name="Aguilar-Osorio G."/>
            <person name="Amillis S."/>
            <person name="Uchima C.A."/>
            <person name="Anderluh G."/>
            <person name="Asadollahi M."/>
            <person name="Askin M."/>
            <person name="Barry K."/>
            <person name="Battaglia E."/>
            <person name="Bayram O."/>
            <person name="Benocci T."/>
            <person name="Braus-Stromeyer S.A."/>
            <person name="Caldana C."/>
            <person name="Canovas D."/>
            <person name="Cerqueira G.C."/>
            <person name="Chen F."/>
            <person name="Chen W."/>
            <person name="Choi C."/>
            <person name="Clum A."/>
            <person name="Dos Santos R.A."/>
            <person name="Damasio A.R."/>
            <person name="Diallinas G."/>
            <person name="Emri T."/>
            <person name="Fekete E."/>
            <person name="Flipphi M."/>
            <person name="Freyberg S."/>
            <person name="Gallo A."/>
            <person name="Gournas C."/>
            <person name="Habgood R."/>
            <person name="Hainaut M."/>
            <person name="Harispe M.L."/>
            <person name="Henrissat B."/>
            <person name="Hilden K.S."/>
            <person name="Hope R."/>
            <person name="Hossain A."/>
            <person name="Karabika E."/>
            <person name="Karaffa L."/>
            <person name="Karanyi Z."/>
            <person name="Krasevec N."/>
            <person name="Kuo A."/>
            <person name="Kusch H."/>
            <person name="LaButti K."/>
            <person name="Lagendijk E.L."/>
            <person name="Lapidus A."/>
            <person name="Levasseur A."/>
            <person name="Lindquist E."/>
            <person name="Lipzen A."/>
            <person name="Logrieco A.F."/>
            <person name="MacCabe A."/>
            <person name="Maekelae M.R."/>
            <person name="Malavazi I."/>
            <person name="Melin P."/>
            <person name="Meyer V."/>
            <person name="Mielnichuk N."/>
            <person name="Miskei M."/>
            <person name="Molnar A.P."/>
            <person name="Mule G."/>
            <person name="Ngan C.Y."/>
            <person name="Orejas M."/>
            <person name="Orosz E."/>
            <person name="Ouedraogo J.P."/>
            <person name="Overkamp K.M."/>
            <person name="Park H.-S."/>
            <person name="Perrone G."/>
            <person name="Piumi F."/>
            <person name="Punt P.J."/>
            <person name="Ram A.F."/>
            <person name="Ramon A."/>
            <person name="Rauscher S."/>
            <person name="Record E."/>
            <person name="Riano-Pachon D.M."/>
            <person name="Robert V."/>
            <person name="Roehrig J."/>
            <person name="Ruller R."/>
            <person name="Salamov A."/>
            <person name="Salih N.S."/>
            <person name="Samson R.A."/>
            <person name="Sandor E."/>
            <person name="Sanguinetti M."/>
            <person name="Schuetze T."/>
            <person name="Sepcic K."/>
            <person name="Shelest E."/>
            <person name="Sherlock G."/>
            <person name="Sophianopoulou V."/>
            <person name="Squina F.M."/>
            <person name="Sun H."/>
            <person name="Susca A."/>
            <person name="Todd R.B."/>
            <person name="Tsang A."/>
            <person name="Unkles S.E."/>
            <person name="van de Wiele N."/>
            <person name="van Rossen-Uffink D."/>
            <person name="Oliveira J.V."/>
            <person name="Vesth T.C."/>
            <person name="Visser J."/>
            <person name="Yu J.-H."/>
            <person name="Zhou M."/>
            <person name="Andersen M.R."/>
            <person name="Archer D.B."/>
            <person name="Baker S.E."/>
            <person name="Benoit I."/>
            <person name="Brakhage A.A."/>
            <person name="Braus G.H."/>
            <person name="Fischer R."/>
            <person name="Frisvad J.C."/>
            <person name="Goldman G.H."/>
            <person name="Houbraken J."/>
            <person name="Oakley B."/>
            <person name="Pocsi I."/>
            <person name="Scazzocchio C."/>
            <person name="Seiboth B."/>
            <person name="vanKuyk P.A."/>
            <person name="Wortman J."/>
            <person name="Dyer P.S."/>
            <person name="Grigoriev I.V."/>
        </authorList>
    </citation>
    <scope>NUCLEOTIDE SEQUENCE [LARGE SCALE GENOMIC DNA]</scope>
    <source>
        <strain evidence="2">CBS 593.65</strain>
    </source>
</reference>
<evidence type="ECO:0000313" key="2">
    <source>
        <dbReference type="Proteomes" id="UP000184356"/>
    </source>
</evidence>
<dbReference type="EMBL" id="KV878583">
    <property type="protein sequence ID" value="OJJ61977.1"/>
    <property type="molecule type" value="Genomic_DNA"/>
</dbReference>
<accession>A0A1L9TRB5</accession>
<proteinExistence type="predicted"/>
<organism evidence="1 2">
    <name type="scientific">Aspergillus sydowii CBS 593.65</name>
    <dbReference type="NCBI Taxonomy" id="1036612"/>
    <lineage>
        <taxon>Eukaryota</taxon>
        <taxon>Fungi</taxon>
        <taxon>Dikarya</taxon>
        <taxon>Ascomycota</taxon>
        <taxon>Pezizomycotina</taxon>
        <taxon>Eurotiomycetes</taxon>
        <taxon>Eurotiomycetidae</taxon>
        <taxon>Eurotiales</taxon>
        <taxon>Aspergillaceae</taxon>
        <taxon>Aspergillus</taxon>
        <taxon>Aspergillus subgen. Nidulantes</taxon>
    </lineage>
</organism>
<dbReference type="RefSeq" id="XP_040705783.1">
    <property type="nucleotide sequence ID" value="XM_040849818.1"/>
</dbReference>
<gene>
    <name evidence="1" type="ORF">ASPSYDRAFT_602076</name>
</gene>
<keyword evidence="2" id="KW-1185">Reference proteome</keyword>
<protein>
    <submittedName>
        <fullName evidence="1">Uncharacterized protein</fullName>
    </submittedName>
</protein>
<evidence type="ECO:0000313" key="1">
    <source>
        <dbReference type="EMBL" id="OJJ61977.1"/>
    </source>
</evidence>
<name>A0A1L9TRB5_9EURO</name>